<evidence type="ECO:0000313" key="3">
    <source>
        <dbReference type="Proteomes" id="UP001620262"/>
    </source>
</evidence>
<organism evidence="2 3">
    <name type="scientific">Pseudoalteromonas rhizosphaerae</name>
    <dbReference type="NCBI Taxonomy" id="2518973"/>
    <lineage>
        <taxon>Bacteria</taxon>
        <taxon>Pseudomonadati</taxon>
        <taxon>Pseudomonadota</taxon>
        <taxon>Gammaproteobacteria</taxon>
        <taxon>Alteromonadales</taxon>
        <taxon>Pseudoalteromonadaceae</taxon>
        <taxon>Pseudoalteromonas</taxon>
    </lineage>
</organism>
<sequence length="177" mass="18813">MSAIANFKKRRLAEKAKTGDAQATITPETTALKLLAQLLGCDESNAIEQATDLVERKAKFVDYFIVDPAAPGKDQTAFANIKTDEKGNIESVDVSHVETATDELNQSIDSASNAAGEIKTAADQASDAASDLAYQADDIHNANSELKETVEELKKPSAAPKSSNSKKATEPKSSSKK</sequence>
<feature type="compositionally biased region" description="Low complexity" evidence="1">
    <location>
        <begin position="156"/>
        <end position="166"/>
    </location>
</feature>
<comment type="caution">
    <text evidence="2">The sequence shown here is derived from an EMBL/GenBank/DDBJ whole genome shotgun (WGS) entry which is preliminary data.</text>
</comment>
<dbReference type="RefSeq" id="WP_404674575.1">
    <property type="nucleotide sequence ID" value="NZ_JBJDOT010000002.1"/>
</dbReference>
<feature type="region of interest" description="Disordered" evidence="1">
    <location>
        <begin position="147"/>
        <end position="177"/>
    </location>
</feature>
<evidence type="ECO:0000313" key="2">
    <source>
        <dbReference type="EMBL" id="MFK3862610.1"/>
    </source>
</evidence>
<evidence type="ECO:0000256" key="1">
    <source>
        <dbReference type="SAM" id="MobiDB-lite"/>
    </source>
</evidence>
<accession>A0ABW8KVL3</accession>
<name>A0ABW8KVL3_9GAMM</name>
<dbReference type="Gene3D" id="1.10.287.950">
    <property type="entry name" value="Methyl-accepting chemotaxis protein"/>
    <property type="match status" value="1"/>
</dbReference>
<dbReference type="EMBL" id="JBJDOT010000002">
    <property type="protein sequence ID" value="MFK3862610.1"/>
    <property type="molecule type" value="Genomic_DNA"/>
</dbReference>
<keyword evidence="3" id="KW-1185">Reference proteome</keyword>
<protein>
    <submittedName>
        <fullName evidence="2">Uncharacterized protein</fullName>
    </submittedName>
</protein>
<proteinExistence type="predicted"/>
<dbReference type="Proteomes" id="UP001620262">
    <property type="component" value="Unassembled WGS sequence"/>
</dbReference>
<reference evidence="2 3" key="1">
    <citation type="submission" date="2024-11" db="EMBL/GenBank/DDBJ databases">
        <title>The Natural Products Discovery Center: Release of the First 8490 Sequenced Strains for Exploring Actinobacteria Biosynthetic Diversity.</title>
        <authorList>
            <person name="Kalkreuter E."/>
            <person name="Kautsar S.A."/>
            <person name="Yang D."/>
            <person name="Bader C.D."/>
            <person name="Teijaro C.N."/>
            <person name="Fluegel L."/>
            <person name="Davis C.M."/>
            <person name="Simpson J.R."/>
            <person name="Lauterbach L."/>
            <person name="Steele A.D."/>
            <person name="Gui C."/>
            <person name="Meng S."/>
            <person name="Li G."/>
            <person name="Viehrig K."/>
            <person name="Ye F."/>
            <person name="Su P."/>
            <person name="Kiefer A.F."/>
            <person name="Nichols A."/>
            <person name="Cepeda A.J."/>
            <person name="Yan W."/>
            <person name="Fan B."/>
            <person name="Jiang Y."/>
            <person name="Adhikari A."/>
            <person name="Zheng C.-J."/>
            <person name="Schuster L."/>
            <person name="Cowan T.M."/>
            <person name="Smanski M.J."/>
            <person name="Chevrette M.G."/>
            <person name="De Carvalho L.P.S."/>
            <person name="Shen B."/>
        </authorList>
    </citation>
    <scope>NUCLEOTIDE SEQUENCE [LARGE SCALE GENOMIC DNA]</scope>
    <source>
        <strain evidence="2 3">NPDC078403</strain>
    </source>
</reference>
<gene>
    <name evidence="2" type="ORF">ACI2JU_01845</name>
</gene>